<gene>
    <name evidence="11" type="ORF">CL2_12600</name>
</gene>
<dbReference type="PANTHER" id="PTHR34047:SF7">
    <property type="entry name" value="RNA-DIRECTED DNA POLYMERASE"/>
    <property type="match status" value="1"/>
</dbReference>
<dbReference type="SUPFAM" id="SSF50494">
    <property type="entry name" value="Trypsin-like serine proteases"/>
    <property type="match status" value="1"/>
</dbReference>
<accession>D4N037</accession>
<dbReference type="InterPro" id="IPR000123">
    <property type="entry name" value="Reverse_transcriptase_msDNA"/>
</dbReference>
<evidence type="ECO:0000256" key="6">
    <source>
        <dbReference type="ARBA" id="ARBA00022918"/>
    </source>
</evidence>
<keyword evidence="7" id="KW-0051">Antiviral defense</keyword>
<dbReference type="GO" id="GO:0046872">
    <property type="term" value="F:metal ion binding"/>
    <property type="evidence" value="ECO:0007669"/>
    <property type="project" value="UniProtKB-KW"/>
</dbReference>
<dbReference type="Pfam" id="PF13365">
    <property type="entry name" value="Trypsin_2"/>
    <property type="match status" value="1"/>
</dbReference>
<dbReference type="Pfam" id="PF00078">
    <property type="entry name" value="RVT_1"/>
    <property type="match status" value="1"/>
</dbReference>
<evidence type="ECO:0000313" key="12">
    <source>
        <dbReference type="Proteomes" id="UP000008960"/>
    </source>
</evidence>
<dbReference type="Gene3D" id="2.40.10.120">
    <property type="match status" value="1"/>
</dbReference>
<dbReference type="SUPFAM" id="SSF56672">
    <property type="entry name" value="DNA/RNA polymerases"/>
    <property type="match status" value="1"/>
</dbReference>
<dbReference type="InterPro" id="IPR051083">
    <property type="entry name" value="GrpII_Intron_Splice-Mob/Def"/>
</dbReference>
<dbReference type="PROSITE" id="PS50878">
    <property type="entry name" value="RT_POL"/>
    <property type="match status" value="1"/>
</dbReference>
<proteinExistence type="inferred from homology"/>
<feature type="domain" description="Reverse transcriptase" evidence="10">
    <location>
        <begin position="28"/>
        <end position="251"/>
    </location>
</feature>
<dbReference type="GO" id="GO:0008233">
    <property type="term" value="F:peptidase activity"/>
    <property type="evidence" value="ECO:0007669"/>
    <property type="project" value="UniProtKB-KW"/>
</dbReference>
<dbReference type="PANTHER" id="PTHR34047">
    <property type="entry name" value="NUCLEAR INTRON MATURASE 1, MITOCHONDRIAL-RELATED"/>
    <property type="match status" value="1"/>
</dbReference>
<evidence type="ECO:0000256" key="7">
    <source>
        <dbReference type="ARBA" id="ARBA00023118"/>
    </source>
</evidence>
<dbReference type="GO" id="GO:0051607">
    <property type="term" value="P:defense response to virus"/>
    <property type="evidence" value="ECO:0007669"/>
    <property type="project" value="UniProtKB-KW"/>
</dbReference>
<dbReference type="InterPro" id="IPR043502">
    <property type="entry name" value="DNA/RNA_pol_sf"/>
</dbReference>
<evidence type="ECO:0000256" key="5">
    <source>
        <dbReference type="ARBA" id="ARBA00022842"/>
    </source>
</evidence>
<organism evidence="11 12">
    <name type="scientific">Anaerostipes hadrus</name>
    <dbReference type="NCBI Taxonomy" id="649756"/>
    <lineage>
        <taxon>Bacteria</taxon>
        <taxon>Bacillati</taxon>
        <taxon>Bacillota</taxon>
        <taxon>Clostridia</taxon>
        <taxon>Lachnospirales</taxon>
        <taxon>Lachnospiraceae</taxon>
        <taxon>Anaerostipes</taxon>
    </lineage>
</organism>
<keyword evidence="6" id="KW-0695">RNA-directed DNA polymerase</keyword>
<dbReference type="EC" id="2.7.7.49" evidence="1"/>
<keyword evidence="5" id="KW-0460">Magnesium</keyword>
<name>D4N037_ANAHA</name>
<dbReference type="GO" id="GO:0003964">
    <property type="term" value="F:RNA-directed DNA polymerase activity"/>
    <property type="evidence" value="ECO:0007669"/>
    <property type="project" value="UniProtKB-KW"/>
</dbReference>
<comment type="catalytic activity">
    <reaction evidence="9">
        <text>DNA(n) + a 2'-deoxyribonucleoside 5'-triphosphate = DNA(n+1) + diphosphate</text>
        <dbReference type="Rhea" id="RHEA:22508"/>
        <dbReference type="Rhea" id="RHEA-COMP:17339"/>
        <dbReference type="Rhea" id="RHEA-COMP:17340"/>
        <dbReference type="ChEBI" id="CHEBI:33019"/>
        <dbReference type="ChEBI" id="CHEBI:61560"/>
        <dbReference type="ChEBI" id="CHEBI:173112"/>
        <dbReference type="EC" id="2.7.7.49"/>
    </reaction>
</comment>
<evidence type="ECO:0000256" key="8">
    <source>
        <dbReference type="ARBA" id="ARBA00034120"/>
    </source>
</evidence>
<dbReference type="EMBL" id="FP929061">
    <property type="protein sequence ID" value="CBL38232.1"/>
    <property type="molecule type" value="Genomic_DNA"/>
</dbReference>
<keyword evidence="11" id="KW-0378">Hydrolase</keyword>
<comment type="similarity">
    <text evidence="8">Belongs to the bacterial reverse transcriptase family.</text>
</comment>
<evidence type="ECO:0000256" key="4">
    <source>
        <dbReference type="ARBA" id="ARBA00022723"/>
    </source>
</evidence>
<evidence type="ECO:0000256" key="2">
    <source>
        <dbReference type="ARBA" id="ARBA00022679"/>
    </source>
</evidence>
<keyword evidence="4" id="KW-0479">Metal-binding</keyword>
<dbReference type="RefSeq" id="WP_015530439.1">
    <property type="nucleotide sequence ID" value="NC_021016.1"/>
</dbReference>
<dbReference type="AlphaFoldDB" id="D4N037"/>
<keyword evidence="2" id="KW-0808">Transferase</keyword>
<evidence type="ECO:0000259" key="10">
    <source>
        <dbReference type="PROSITE" id="PS50878"/>
    </source>
</evidence>
<dbReference type="InterPro" id="IPR000477">
    <property type="entry name" value="RT_dom"/>
</dbReference>
<dbReference type="GO" id="GO:0003723">
    <property type="term" value="F:RNA binding"/>
    <property type="evidence" value="ECO:0007669"/>
    <property type="project" value="InterPro"/>
</dbReference>
<dbReference type="Proteomes" id="UP000008960">
    <property type="component" value="Chromosome"/>
</dbReference>
<dbReference type="CDD" id="cd03487">
    <property type="entry name" value="RT_Bac_retron_II"/>
    <property type="match status" value="1"/>
</dbReference>
<dbReference type="GO" id="GO:0006508">
    <property type="term" value="P:proteolysis"/>
    <property type="evidence" value="ECO:0007669"/>
    <property type="project" value="UniProtKB-KW"/>
</dbReference>
<evidence type="ECO:0000256" key="1">
    <source>
        <dbReference type="ARBA" id="ARBA00012493"/>
    </source>
</evidence>
<keyword evidence="11" id="KW-0645">Protease</keyword>
<dbReference type="PRINTS" id="PR00866">
    <property type="entry name" value="RNADNAPOLMS"/>
</dbReference>
<protein>
    <recommendedName>
        <fullName evidence="1">RNA-directed DNA polymerase</fullName>
        <ecNumber evidence="1">2.7.7.49</ecNumber>
    </recommendedName>
</protein>
<dbReference type="KEGG" id="bprl:CL2_12600"/>
<evidence type="ECO:0000256" key="3">
    <source>
        <dbReference type="ARBA" id="ARBA00022695"/>
    </source>
</evidence>
<dbReference type="InterPro" id="IPR009003">
    <property type="entry name" value="Peptidase_S1_PA"/>
</dbReference>
<reference evidence="11 12" key="2">
    <citation type="submission" date="2010-03" db="EMBL/GenBank/DDBJ databases">
        <authorList>
            <person name="Pajon A."/>
        </authorList>
    </citation>
    <scope>NUCLEOTIDE SEQUENCE [LARGE SCALE GENOMIC DNA]</scope>
    <source>
        <strain evidence="11 12">SSC/2</strain>
    </source>
</reference>
<evidence type="ECO:0000313" key="11">
    <source>
        <dbReference type="EMBL" id="CBL38232.1"/>
    </source>
</evidence>
<evidence type="ECO:0000256" key="9">
    <source>
        <dbReference type="ARBA" id="ARBA00048173"/>
    </source>
</evidence>
<dbReference type="PATRIC" id="fig|245018.3.peg.1575"/>
<reference evidence="11 12" key="1">
    <citation type="submission" date="2010-03" db="EMBL/GenBank/DDBJ databases">
        <title>The genome sequence of Clostridiales sp. SSC/2.</title>
        <authorList>
            <consortium name="metaHIT consortium -- http://www.metahit.eu/"/>
            <person name="Pajon A."/>
            <person name="Turner K."/>
            <person name="Parkhill J."/>
            <person name="Duncan S."/>
            <person name="Flint H."/>
        </authorList>
    </citation>
    <scope>NUCLEOTIDE SEQUENCE [LARGE SCALE GENOMIC DNA]</scope>
    <source>
        <strain evidence="11 12">SSC/2</strain>
    </source>
</reference>
<keyword evidence="3" id="KW-0548">Nucleotidyltransferase</keyword>
<sequence>MEDNVKRKFKQLNSREDVANILEIEDKSLRYFLYCVKPDNMYKNFEINKRNGGTRIISAPNKKLKNIQRKLLQILENVYTPKICAYGFINGKSIYDNASIHLKRRQILNLDLKDYFLQINFGRVRGMLLKKPYELGEEAATVIAQIVCYKGKLPQGAPTSPIIANMICAPMDNHFMKLAKANNMKYTRYADDLTFSTRTEFPTSIVRIENDTVVVGKKILQILKKDGFLLNEEKIYLRSKDKRQEVTGLVVNKKVNVRRDYVRELRAILHNYKNMGAEDAIKLYVKKKKSTNISAVNIDTLSDKKRQETINQFNEILKGKINFIKDIRGEDDLIYIKYANELNRICNKEIFNLDKQKAFMEKLKNSIFILQSRYTCVQGTGFLLKGIGLITNYHVTEDDDFYDVCMCNKNKIAVISNKLNLIKRSKRIDYASYKILDAKEDQFLDCGDSSNLQIGSELKMISYPEYNDEDTPNIQTIEITGSREYMKNKIITISGRVIHGSSGGVILDQKHKVVGVVNCGPVSLEETDDTIIQGFIPINTILKDISMPT</sequence>